<dbReference type="AlphaFoldDB" id="A0A1S6J1L0"/>
<dbReference type="Pfam" id="PF13193">
    <property type="entry name" value="AMP-binding_C"/>
    <property type="match status" value="1"/>
</dbReference>
<dbReference type="PANTHER" id="PTHR45527">
    <property type="entry name" value="NONRIBOSOMAL PEPTIDE SYNTHETASE"/>
    <property type="match status" value="1"/>
</dbReference>
<dbReference type="GO" id="GO:0043041">
    <property type="term" value="P:amino acid activation for nonribosomal peptide biosynthetic process"/>
    <property type="evidence" value="ECO:0007669"/>
    <property type="project" value="TreeGrafter"/>
</dbReference>
<dbReference type="InterPro" id="IPR010071">
    <property type="entry name" value="AA_adenyl_dom"/>
</dbReference>
<dbReference type="Gene3D" id="3.30.300.30">
    <property type="match status" value="1"/>
</dbReference>
<protein>
    <recommendedName>
        <fullName evidence="4">Carrier domain-containing protein</fullName>
    </recommendedName>
</protein>
<dbReference type="GO" id="GO:0017000">
    <property type="term" value="P:antibiotic biosynthetic process"/>
    <property type="evidence" value="ECO:0007669"/>
    <property type="project" value="UniProtKB-ARBA"/>
</dbReference>
<dbReference type="Gene3D" id="2.30.38.10">
    <property type="entry name" value="Luciferase, Domain 3"/>
    <property type="match status" value="1"/>
</dbReference>
<dbReference type="KEGG" id="spac:B1H29_36550"/>
<dbReference type="PANTHER" id="PTHR45527:SF1">
    <property type="entry name" value="FATTY ACID SYNTHASE"/>
    <property type="match status" value="1"/>
</dbReference>
<accession>A0A1S6J1L0</accession>
<dbReference type="InterPro" id="IPR036736">
    <property type="entry name" value="ACP-like_sf"/>
</dbReference>
<dbReference type="InterPro" id="IPR025110">
    <property type="entry name" value="AMP-bd_C"/>
</dbReference>
<dbReference type="GO" id="GO:0031177">
    <property type="term" value="F:phosphopantetheine binding"/>
    <property type="evidence" value="ECO:0007669"/>
    <property type="project" value="InterPro"/>
</dbReference>
<sequence length="570" mass="60818">MDTVHELFSAQAAATPHKVALHGHDGALTYTQLDARADETARRLAARGIGVEARVGVLAERSLDLVVTLLGILKAGAAYVPVDPRQPDHWRARALRSASVSCLLDATGAVIEPSTPAGPAPAGDRATRAGGGNLAYVAFTSGSTGAPKGVAIPHESVLRLVRDQAYAPVEPDDRFLQFAPVAFDASTFEIWAPLLNGAELLVHPPGEPSPAELARFVSDHKITTLWLTAGLFQQVVDHHLDLLANVRRLVVGGDVVSPRHAELVLSRLPGIRLVNGYGPTENTTFTCCHDITAGDTDPVPVGRPITGTEVRVLDARLRPAEVGELYAVGSGLARGYLGEPGQTGARFVADPWSSPPGGRMYRTGDLVRVRSDGVLEFLERSDRQVKINGFRVEPGEAETVLAHLPGVRSAAVVAQPGPTGALRLAAFVAPHRGQVVSVLGMRRQMAQALPDYARPATYRIVDELPLTANGKVDRSALAGTVSRERPDLFSDFVPPATGVETLIAEIWSDLLGVDRIGIDDDFIALGGHSLLSMRMAEDVAREFGVTIAPRDFYLRPTVAGLAALVEERRR</sequence>
<dbReference type="InterPro" id="IPR009081">
    <property type="entry name" value="PP-bd_ACP"/>
</dbReference>
<dbReference type="InterPro" id="IPR029058">
    <property type="entry name" value="AB_hydrolase_fold"/>
</dbReference>
<proteinExistence type="predicted"/>
<dbReference type="FunFam" id="1.10.1200.10:FF:000005">
    <property type="entry name" value="Nonribosomal peptide synthetase 1"/>
    <property type="match status" value="1"/>
</dbReference>
<evidence type="ECO:0000256" key="2">
    <source>
        <dbReference type="ARBA" id="ARBA00022450"/>
    </source>
</evidence>
<name>A0A1S6J1L0_9ACTN</name>
<dbReference type="PROSITE" id="PS00012">
    <property type="entry name" value="PHOSPHOPANTETHEINE"/>
    <property type="match status" value="1"/>
</dbReference>
<dbReference type="NCBIfam" id="TIGR01733">
    <property type="entry name" value="AA-adenyl-dom"/>
    <property type="match status" value="1"/>
</dbReference>
<evidence type="ECO:0000313" key="7">
    <source>
        <dbReference type="Proteomes" id="UP000189443"/>
    </source>
</evidence>
<evidence type="ECO:0000313" key="5">
    <source>
        <dbReference type="EMBL" id="AQS65633.1"/>
    </source>
</evidence>
<gene>
    <name evidence="5" type="ORF">B1H29_00510</name>
    <name evidence="6" type="ORF">B1H29_36550</name>
</gene>
<dbReference type="PROSITE" id="PS00455">
    <property type="entry name" value="AMP_BINDING"/>
    <property type="match status" value="1"/>
</dbReference>
<comment type="cofactor">
    <cofactor evidence="1">
        <name>pantetheine 4'-phosphate</name>
        <dbReference type="ChEBI" id="CHEBI:47942"/>
    </cofactor>
</comment>
<dbReference type="Gene3D" id="3.40.50.980">
    <property type="match status" value="2"/>
</dbReference>
<dbReference type="RefSeq" id="WP_055422254.1">
    <property type="nucleotide sequence ID" value="NZ_CP019724.1"/>
</dbReference>
<keyword evidence="3" id="KW-0597">Phosphoprotein</keyword>
<evidence type="ECO:0000313" key="6">
    <source>
        <dbReference type="EMBL" id="AQS71622.1"/>
    </source>
</evidence>
<dbReference type="InterPro" id="IPR006162">
    <property type="entry name" value="Ppantetheine_attach_site"/>
</dbReference>
<dbReference type="SUPFAM" id="SSF56801">
    <property type="entry name" value="Acetyl-CoA synthetase-like"/>
    <property type="match status" value="1"/>
</dbReference>
<dbReference type="SMART" id="SM00823">
    <property type="entry name" value="PKS_PP"/>
    <property type="match status" value="1"/>
</dbReference>
<dbReference type="Proteomes" id="UP000189443">
    <property type="component" value="Chromosome"/>
</dbReference>
<dbReference type="Pfam" id="PF00501">
    <property type="entry name" value="AMP-binding"/>
    <property type="match status" value="1"/>
</dbReference>
<evidence type="ECO:0000256" key="1">
    <source>
        <dbReference type="ARBA" id="ARBA00001957"/>
    </source>
</evidence>
<dbReference type="InterPro" id="IPR000873">
    <property type="entry name" value="AMP-dep_synth/lig_dom"/>
</dbReference>
<dbReference type="Pfam" id="PF00550">
    <property type="entry name" value="PP-binding"/>
    <property type="match status" value="1"/>
</dbReference>
<feature type="domain" description="Carrier" evidence="4">
    <location>
        <begin position="494"/>
        <end position="569"/>
    </location>
</feature>
<dbReference type="InterPro" id="IPR045851">
    <property type="entry name" value="AMP-bd_C_sf"/>
</dbReference>
<dbReference type="KEGG" id="spac:B1H29_00510"/>
<dbReference type="InterPro" id="IPR020845">
    <property type="entry name" value="AMP-binding_CS"/>
</dbReference>
<dbReference type="SUPFAM" id="SSF47336">
    <property type="entry name" value="ACP-like"/>
    <property type="match status" value="1"/>
</dbReference>
<organism evidence="5 7">
    <name type="scientific">Streptomyces pactum</name>
    <dbReference type="NCBI Taxonomy" id="68249"/>
    <lineage>
        <taxon>Bacteria</taxon>
        <taxon>Bacillati</taxon>
        <taxon>Actinomycetota</taxon>
        <taxon>Actinomycetes</taxon>
        <taxon>Kitasatosporales</taxon>
        <taxon>Streptomycetaceae</taxon>
        <taxon>Streptomyces</taxon>
    </lineage>
</organism>
<dbReference type="GO" id="GO:0005737">
    <property type="term" value="C:cytoplasm"/>
    <property type="evidence" value="ECO:0007669"/>
    <property type="project" value="TreeGrafter"/>
</dbReference>
<evidence type="ECO:0000256" key="3">
    <source>
        <dbReference type="ARBA" id="ARBA00022553"/>
    </source>
</evidence>
<reference evidence="5 7" key="1">
    <citation type="submission" date="2017-02" db="EMBL/GenBank/DDBJ databases">
        <title>Streptomyces pactum ACT12 Genome sequencing and assembly.</title>
        <authorList>
            <person name="Xue Q."/>
            <person name="Yan X."/>
            <person name="Jia L."/>
            <person name="Yan H."/>
        </authorList>
    </citation>
    <scope>NUCLEOTIDE SEQUENCE [LARGE SCALE GENOMIC DNA]</scope>
    <source>
        <strain evidence="5 7">ACT12</strain>
    </source>
</reference>
<dbReference type="CDD" id="cd12117">
    <property type="entry name" value="A_NRPS_Srf_like"/>
    <property type="match status" value="1"/>
</dbReference>
<dbReference type="EMBL" id="CP019724">
    <property type="protein sequence ID" value="AQS65633.1"/>
    <property type="molecule type" value="Genomic_DNA"/>
</dbReference>
<dbReference type="GO" id="GO:0044550">
    <property type="term" value="P:secondary metabolite biosynthetic process"/>
    <property type="evidence" value="ECO:0007669"/>
    <property type="project" value="TreeGrafter"/>
</dbReference>
<keyword evidence="7" id="KW-1185">Reference proteome</keyword>
<keyword evidence="2" id="KW-0596">Phosphopantetheine</keyword>
<dbReference type="OrthoDB" id="2472181at2"/>
<evidence type="ECO:0000259" key="4">
    <source>
        <dbReference type="PROSITE" id="PS50075"/>
    </source>
</evidence>
<dbReference type="PROSITE" id="PS50075">
    <property type="entry name" value="CARRIER"/>
    <property type="match status" value="1"/>
</dbReference>
<dbReference type="Gene3D" id="3.40.50.1820">
    <property type="entry name" value="alpha/beta hydrolase"/>
    <property type="match status" value="1"/>
</dbReference>
<dbReference type="EMBL" id="CP019724">
    <property type="protein sequence ID" value="AQS71622.1"/>
    <property type="molecule type" value="Genomic_DNA"/>
</dbReference>
<dbReference type="InterPro" id="IPR020806">
    <property type="entry name" value="PKS_PP-bd"/>
</dbReference>